<gene>
    <name evidence="3" type="ORF">DU478_00440</name>
</gene>
<dbReference type="PANTHER" id="PTHR43441:SF2">
    <property type="entry name" value="FAMILY ACETYLTRANSFERASE, PUTATIVE (AFU_ORTHOLOGUE AFUA_7G00850)-RELATED"/>
    <property type="match status" value="1"/>
</dbReference>
<dbReference type="GO" id="GO:0008999">
    <property type="term" value="F:protein-N-terminal-alanine acetyltransferase activity"/>
    <property type="evidence" value="ECO:0007669"/>
    <property type="project" value="TreeGrafter"/>
</dbReference>
<dbReference type="RefSeq" id="WP_114508966.1">
    <property type="nucleotide sequence ID" value="NZ_QPMK01000001.1"/>
</dbReference>
<dbReference type="OrthoDB" id="5295305at2"/>
<dbReference type="GO" id="GO:1990189">
    <property type="term" value="F:protein N-terminal-serine acetyltransferase activity"/>
    <property type="evidence" value="ECO:0007669"/>
    <property type="project" value="TreeGrafter"/>
</dbReference>
<reference evidence="3 4" key="1">
    <citation type="submission" date="2018-07" db="EMBL/GenBank/DDBJ databases">
        <title>Thalassococcus profundi sp. nov., a marine bacterium isolated from deep seawater of Okinawa Trough.</title>
        <authorList>
            <person name="Yu M."/>
        </authorList>
    </citation>
    <scope>NUCLEOTIDE SEQUENCE [LARGE SCALE GENOMIC DNA]</scope>
    <source>
        <strain evidence="3 4">WRAS1</strain>
    </source>
</reference>
<dbReference type="Proteomes" id="UP000253977">
    <property type="component" value="Unassembled WGS sequence"/>
</dbReference>
<dbReference type="InterPro" id="IPR051908">
    <property type="entry name" value="Ribosomal_N-acetyltransferase"/>
</dbReference>
<keyword evidence="4" id="KW-1185">Reference proteome</keyword>
<evidence type="ECO:0000313" key="3">
    <source>
        <dbReference type="EMBL" id="RDD67987.1"/>
    </source>
</evidence>
<evidence type="ECO:0000259" key="2">
    <source>
        <dbReference type="PROSITE" id="PS51186"/>
    </source>
</evidence>
<feature type="region of interest" description="Disordered" evidence="1">
    <location>
        <begin position="1"/>
        <end position="20"/>
    </location>
</feature>
<sequence length="227" mass="25236">MTPDRPTGPPVTLILPRPRPPRTELQGRYGTLVPTAPDHADALHAAFARDGAGHGWTYLPYGPFPDAGAFADWLTRVCLGDDPLFHTICDPEGTPLGLASYLRIDPAMAVIEVGHIHLSPALQRTALATEAMALMMARAFDELGYRRYEWKCDALNAPSRRAAQRLGFTYEGTFRQAAVVKGRNRDTAWFSILDREWPAQKARFDRWLAPSNFDAAGRQRQPLSPEV</sequence>
<feature type="domain" description="N-acetyltransferase" evidence="2">
    <location>
        <begin position="30"/>
        <end position="186"/>
    </location>
</feature>
<proteinExistence type="predicted"/>
<dbReference type="AlphaFoldDB" id="A0A369TV01"/>
<comment type="caution">
    <text evidence="3">The sequence shown here is derived from an EMBL/GenBank/DDBJ whole genome shotgun (WGS) entry which is preliminary data.</text>
</comment>
<dbReference type="InterPro" id="IPR000182">
    <property type="entry name" value="GNAT_dom"/>
</dbReference>
<dbReference type="GO" id="GO:0005737">
    <property type="term" value="C:cytoplasm"/>
    <property type="evidence" value="ECO:0007669"/>
    <property type="project" value="TreeGrafter"/>
</dbReference>
<protein>
    <submittedName>
        <fullName evidence="3">N-acetyltransferase</fullName>
    </submittedName>
</protein>
<dbReference type="EMBL" id="QPMK01000001">
    <property type="protein sequence ID" value="RDD67987.1"/>
    <property type="molecule type" value="Genomic_DNA"/>
</dbReference>
<dbReference type="Gene3D" id="3.40.630.30">
    <property type="match status" value="1"/>
</dbReference>
<dbReference type="Pfam" id="PF13302">
    <property type="entry name" value="Acetyltransf_3"/>
    <property type="match status" value="1"/>
</dbReference>
<dbReference type="SUPFAM" id="SSF55729">
    <property type="entry name" value="Acyl-CoA N-acyltransferases (Nat)"/>
    <property type="match status" value="1"/>
</dbReference>
<dbReference type="FunFam" id="3.40.630.30:FF:000047">
    <property type="entry name" value="Acetyltransferase, GNAT family"/>
    <property type="match status" value="1"/>
</dbReference>
<evidence type="ECO:0000256" key="1">
    <source>
        <dbReference type="SAM" id="MobiDB-lite"/>
    </source>
</evidence>
<evidence type="ECO:0000313" key="4">
    <source>
        <dbReference type="Proteomes" id="UP000253977"/>
    </source>
</evidence>
<dbReference type="PROSITE" id="PS51186">
    <property type="entry name" value="GNAT"/>
    <property type="match status" value="1"/>
</dbReference>
<accession>A0A369TV01</accession>
<dbReference type="InterPro" id="IPR016181">
    <property type="entry name" value="Acyl_CoA_acyltransferase"/>
</dbReference>
<organism evidence="3 4">
    <name type="scientific">Thalassococcus profundi</name>
    <dbReference type="NCBI Taxonomy" id="2282382"/>
    <lineage>
        <taxon>Bacteria</taxon>
        <taxon>Pseudomonadati</taxon>
        <taxon>Pseudomonadota</taxon>
        <taxon>Alphaproteobacteria</taxon>
        <taxon>Rhodobacterales</taxon>
        <taxon>Roseobacteraceae</taxon>
        <taxon>Thalassococcus</taxon>
    </lineage>
</organism>
<dbReference type="PANTHER" id="PTHR43441">
    <property type="entry name" value="RIBOSOMAL-PROTEIN-SERINE ACETYLTRANSFERASE"/>
    <property type="match status" value="1"/>
</dbReference>
<keyword evidence="3" id="KW-0808">Transferase</keyword>
<name>A0A369TV01_9RHOB</name>